<evidence type="ECO:0000313" key="2">
    <source>
        <dbReference type="Proteomes" id="UP001152484"/>
    </source>
</evidence>
<dbReference type="PANTHER" id="PTHR35307">
    <property type="entry name" value="PROTEIN, PUTATIVE-RELATED"/>
    <property type="match status" value="1"/>
</dbReference>
<comment type="caution">
    <text evidence="1">The sequence shown here is derived from an EMBL/GenBank/DDBJ whole genome shotgun (WGS) entry which is preliminary data.</text>
</comment>
<protein>
    <submittedName>
        <fullName evidence="1">Uncharacterized protein</fullName>
    </submittedName>
</protein>
<name>A0A9P1EL54_CUSEU</name>
<keyword evidence="2" id="KW-1185">Reference proteome</keyword>
<accession>A0A9P1EL54</accession>
<reference evidence="1" key="1">
    <citation type="submission" date="2022-07" db="EMBL/GenBank/DDBJ databases">
        <authorList>
            <person name="Macas J."/>
            <person name="Novak P."/>
            <person name="Neumann P."/>
        </authorList>
    </citation>
    <scope>NUCLEOTIDE SEQUENCE</scope>
</reference>
<dbReference type="PANTHER" id="PTHR35307:SF3">
    <property type="entry name" value="DUF4220 DOMAIN-CONTAINING PROTEIN"/>
    <property type="match status" value="1"/>
</dbReference>
<gene>
    <name evidence="1" type="ORF">CEURO_LOCUS20295</name>
</gene>
<evidence type="ECO:0000313" key="1">
    <source>
        <dbReference type="EMBL" id="CAH9114153.1"/>
    </source>
</evidence>
<dbReference type="Proteomes" id="UP001152484">
    <property type="component" value="Unassembled WGS sequence"/>
</dbReference>
<organism evidence="1 2">
    <name type="scientific">Cuscuta europaea</name>
    <name type="common">European dodder</name>
    <dbReference type="NCBI Taxonomy" id="41803"/>
    <lineage>
        <taxon>Eukaryota</taxon>
        <taxon>Viridiplantae</taxon>
        <taxon>Streptophyta</taxon>
        <taxon>Embryophyta</taxon>
        <taxon>Tracheophyta</taxon>
        <taxon>Spermatophyta</taxon>
        <taxon>Magnoliopsida</taxon>
        <taxon>eudicotyledons</taxon>
        <taxon>Gunneridae</taxon>
        <taxon>Pentapetalae</taxon>
        <taxon>asterids</taxon>
        <taxon>lamiids</taxon>
        <taxon>Solanales</taxon>
        <taxon>Convolvulaceae</taxon>
        <taxon>Cuscuteae</taxon>
        <taxon>Cuscuta</taxon>
        <taxon>Cuscuta subgen. Cuscuta</taxon>
    </lineage>
</organism>
<dbReference type="EMBL" id="CAMAPE010000062">
    <property type="protein sequence ID" value="CAH9114153.1"/>
    <property type="molecule type" value="Genomic_DNA"/>
</dbReference>
<dbReference type="OrthoDB" id="1915303at2759"/>
<proteinExistence type="predicted"/>
<dbReference type="AlphaFoldDB" id="A0A9P1EL54"/>
<sequence>MKCYVLHLEGEEALMDCMMASNFDAADHWIKMGKRREPKNLMTLLHNWTPAQALVELNGFDSDLVPLLDCKGEPSNCWALPVVSLTSITIAVVFSSGTNHNLRERLMKCVQEAMVYIRFVEEKLDQDGSLTTLRKAAQIVWVRVDLHYKWLDLDLRKMGKKGEEETPGIILKSLSAEAKRRYIEYKNKDAAAIFLAESPSKWPPKILAANSIYRICQSLLQLLPLESAENQDWQSSNKIMFERLSNMIAGACLTNLPHIICTLCHQSSMEEREKSVRLATMLLGKAGKILEFLSYKPLPSACRTRLTHIDDWRALSKQMDNQWHCNSRRSRTHKNKAPAGCSSDLYLTIE</sequence>